<feature type="compositionally biased region" description="Basic residues" evidence="1">
    <location>
        <begin position="54"/>
        <end position="63"/>
    </location>
</feature>
<sequence>MPPLPVPGVGERRKTATPAPTDRLLWAARAGRIETPASAVQGSGSPLRAESKTIGKRSVRGKRGLFAAAQR</sequence>
<comment type="caution">
    <text evidence="2">The sequence shown here is derived from an EMBL/GenBank/DDBJ whole genome shotgun (WGS) entry which is preliminary data.</text>
</comment>
<keyword evidence="3" id="KW-1185">Reference proteome</keyword>
<evidence type="ECO:0000313" key="3">
    <source>
        <dbReference type="Proteomes" id="UP000287033"/>
    </source>
</evidence>
<accession>A0A401TDV0</accession>
<evidence type="ECO:0000313" key="2">
    <source>
        <dbReference type="EMBL" id="GCC40809.1"/>
    </source>
</evidence>
<evidence type="ECO:0000256" key="1">
    <source>
        <dbReference type="SAM" id="MobiDB-lite"/>
    </source>
</evidence>
<dbReference type="AlphaFoldDB" id="A0A401TDV0"/>
<protein>
    <submittedName>
        <fullName evidence="2">Uncharacterized protein</fullName>
    </submittedName>
</protein>
<name>A0A401TDV0_CHIPU</name>
<feature type="region of interest" description="Disordered" evidence="1">
    <location>
        <begin position="1"/>
        <end position="21"/>
    </location>
</feature>
<organism evidence="2 3">
    <name type="scientific">Chiloscyllium punctatum</name>
    <name type="common">Brownbanded bambooshark</name>
    <name type="synonym">Hemiscyllium punctatum</name>
    <dbReference type="NCBI Taxonomy" id="137246"/>
    <lineage>
        <taxon>Eukaryota</taxon>
        <taxon>Metazoa</taxon>
        <taxon>Chordata</taxon>
        <taxon>Craniata</taxon>
        <taxon>Vertebrata</taxon>
        <taxon>Chondrichthyes</taxon>
        <taxon>Elasmobranchii</taxon>
        <taxon>Galeomorphii</taxon>
        <taxon>Galeoidea</taxon>
        <taxon>Orectolobiformes</taxon>
        <taxon>Hemiscylliidae</taxon>
        <taxon>Chiloscyllium</taxon>
    </lineage>
</organism>
<proteinExistence type="predicted"/>
<feature type="non-terminal residue" evidence="2">
    <location>
        <position position="71"/>
    </location>
</feature>
<dbReference type="EMBL" id="BEZZ01045777">
    <property type="protein sequence ID" value="GCC40809.1"/>
    <property type="molecule type" value="Genomic_DNA"/>
</dbReference>
<reference evidence="2 3" key="1">
    <citation type="journal article" date="2018" name="Nat. Ecol. Evol.">
        <title>Shark genomes provide insights into elasmobranch evolution and the origin of vertebrates.</title>
        <authorList>
            <person name="Hara Y"/>
            <person name="Yamaguchi K"/>
            <person name="Onimaru K"/>
            <person name="Kadota M"/>
            <person name="Koyanagi M"/>
            <person name="Keeley SD"/>
            <person name="Tatsumi K"/>
            <person name="Tanaka K"/>
            <person name="Motone F"/>
            <person name="Kageyama Y"/>
            <person name="Nozu R"/>
            <person name="Adachi N"/>
            <person name="Nishimura O"/>
            <person name="Nakagawa R"/>
            <person name="Tanegashima C"/>
            <person name="Kiyatake I"/>
            <person name="Matsumoto R"/>
            <person name="Murakumo K"/>
            <person name="Nishida K"/>
            <person name="Terakita A"/>
            <person name="Kuratani S"/>
            <person name="Sato K"/>
            <person name="Hyodo S Kuraku.S."/>
        </authorList>
    </citation>
    <scope>NUCLEOTIDE SEQUENCE [LARGE SCALE GENOMIC DNA]</scope>
</reference>
<dbReference type="Proteomes" id="UP000287033">
    <property type="component" value="Unassembled WGS sequence"/>
</dbReference>
<feature type="region of interest" description="Disordered" evidence="1">
    <location>
        <begin position="36"/>
        <end position="71"/>
    </location>
</feature>
<gene>
    <name evidence="2" type="ORF">chiPu_0024759</name>
</gene>